<dbReference type="EnsemblMetazoa" id="CLYHEMT001263.1">
    <property type="protein sequence ID" value="CLYHEMP001263.1"/>
    <property type="gene ID" value="CLYHEMG001263"/>
</dbReference>
<proteinExistence type="predicted"/>
<reference evidence="1" key="1">
    <citation type="submission" date="2021-01" db="UniProtKB">
        <authorList>
            <consortium name="EnsemblMetazoa"/>
        </authorList>
    </citation>
    <scope>IDENTIFICATION</scope>
</reference>
<sequence length="110" mass="12693">MFQRKKGRQTCEKLLTSALLVTLSINLFLPPAEGFLKIGRKRHVQEKADRDQMLSGLMKLREQAVKDLLQKVSDLRDIDDMLSFREWNEIGDQEQSLCDVKNGGKCDKKK</sequence>
<dbReference type="Proteomes" id="UP000594262">
    <property type="component" value="Unplaced"/>
</dbReference>
<accession>A0A7M5UMF0</accession>
<dbReference type="AlphaFoldDB" id="A0A7M5UMF0"/>
<dbReference type="GeneID" id="136807144"/>
<protein>
    <submittedName>
        <fullName evidence="1">Uncharacterized protein</fullName>
    </submittedName>
</protein>
<evidence type="ECO:0000313" key="2">
    <source>
        <dbReference type="Proteomes" id="UP000594262"/>
    </source>
</evidence>
<keyword evidence="2" id="KW-1185">Reference proteome</keyword>
<dbReference type="RefSeq" id="XP_066919821.1">
    <property type="nucleotide sequence ID" value="XM_067063720.1"/>
</dbReference>
<evidence type="ECO:0000313" key="1">
    <source>
        <dbReference type="EnsemblMetazoa" id="CLYHEMP001263.1"/>
    </source>
</evidence>
<organism evidence="1 2">
    <name type="scientific">Clytia hemisphaerica</name>
    <dbReference type="NCBI Taxonomy" id="252671"/>
    <lineage>
        <taxon>Eukaryota</taxon>
        <taxon>Metazoa</taxon>
        <taxon>Cnidaria</taxon>
        <taxon>Hydrozoa</taxon>
        <taxon>Hydroidolina</taxon>
        <taxon>Leptothecata</taxon>
        <taxon>Obeliida</taxon>
        <taxon>Clytiidae</taxon>
        <taxon>Clytia</taxon>
    </lineage>
</organism>
<name>A0A7M5UMF0_9CNID</name>